<dbReference type="Proteomes" id="UP000215215">
    <property type="component" value="Unassembled WGS sequence"/>
</dbReference>
<keyword evidence="2 5" id="KW-0808">Transferase</keyword>
<organism evidence="5 6">
    <name type="scientific">candidate division WOR-3 bacterium JGI_Cruoil_03_44_89</name>
    <dbReference type="NCBI Taxonomy" id="1973748"/>
    <lineage>
        <taxon>Bacteria</taxon>
        <taxon>Bacteria division WOR-3</taxon>
    </lineage>
</organism>
<dbReference type="EMBL" id="NOZQ01000206">
    <property type="protein sequence ID" value="OYD14102.1"/>
    <property type="molecule type" value="Genomic_DNA"/>
</dbReference>
<evidence type="ECO:0000256" key="1">
    <source>
        <dbReference type="ARBA" id="ARBA00005656"/>
    </source>
</evidence>
<feature type="domain" description="Phosphate acetyl/butaryl transferase" evidence="4">
    <location>
        <begin position="80"/>
        <end position="295"/>
    </location>
</feature>
<dbReference type="PANTHER" id="PTHR43356:SF2">
    <property type="entry name" value="PHOSPHATE ACETYLTRANSFERASE"/>
    <property type="match status" value="1"/>
</dbReference>
<protein>
    <submittedName>
        <fullName evidence="5">Phosphate butyryltransferase</fullName>
    </submittedName>
</protein>
<dbReference type="GO" id="GO:0016746">
    <property type="term" value="F:acyltransferase activity"/>
    <property type="evidence" value="ECO:0007669"/>
    <property type="project" value="UniProtKB-KW"/>
</dbReference>
<sequence>MRHLSEIADLCKARQKRVLSVAYGEDPHTIGAIAGAVNENMVDAIITGHKGRIEKVASDKGVDPSIFTIIDIPDEKSAAKEAVRLVKSGRAHFLMKGLCGTSTYMRAILDKEEGLMEKGALLSHVTVIEIPTYPKLLILSDVAVLLAPTLKDKVKMIGYCTEIAHKLGIETPKAAIICAVEKVNPKMPATLDAAILSKMADRGQIKGVIVDGPLALDVAVSKECAEIKHLESDVAGDADIFILPNIETANVFYKSLTQLANGKLAAVVTGATCPCVLTSRGDTDESKFFSIALAALMS</sequence>
<dbReference type="Pfam" id="PF01515">
    <property type="entry name" value="PTA_PTB"/>
    <property type="match status" value="1"/>
</dbReference>
<dbReference type="PANTHER" id="PTHR43356">
    <property type="entry name" value="PHOSPHATE ACETYLTRANSFERASE"/>
    <property type="match status" value="1"/>
</dbReference>
<evidence type="ECO:0000256" key="3">
    <source>
        <dbReference type="ARBA" id="ARBA00023315"/>
    </source>
</evidence>
<dbReference type="InterPro" id="IPR012147">
    <property type="entry name" value="P_Ac_Bu_trans"/>
</dbReference>
<keyword evidence="3" id="KW-0012">Acyltransferase</keyword>
<evidence type="ECO:0000256" key="2">
    <source>
        <dbReference type="ARBA" id="ARBA00022679"/>
    </source>
</evidence>
<evidence type="ECO:0000313" key="6">
    <source>
        <dbReference type="Proteomes" id="UP000215215"/>
    </source>
</evidence>
<comment type="similarity">
    <text evidence="1">Belongs to the phosphate acetyltransferase and butyryltransferase family.</text>
</comment>
<evidence type="ECO:0000313" key="5">
    <source>
        <dbReference type="EMBL" id="OYD14102.1"/>
    </source>
</evidence>
<gene>
    <name evidence="5" type="ORF">CH333_09030</name>
</gene>
<evidence type="ECO:0000259" key="4">
    <source>
        <dbReference type="Pfam" id="PF01515"/>
    </source>
</evidence>
<accession>A0A235BPH8</accession>
<reference evidence="5 6" key="1">
    <citation type="submission" date="2017-07" db="EMBL/GenBank/DDBJ databases">
        <title>Recovery of genomes from metagenomes via a dereplication, aggregation, and scoring strategy.</title>
        <authorList>
            <person name="Sieber C.M."/>
            <person name="Probst A.J."/>
            <person name="Sharrar A."/>
            <person name="Thomas B.C."/>
            <person name="Hess M."/>
            <person name="Tringe S.G."/>
            <person name="Banfield J.F."/>
        </authorList>
    </citation>
    <scope>NUCLEOTIDE SEQUENCE [LARGE SCALE GENOMIC DNA]</scope>
    <source>
        <strain evidence="5">JGI_Cruoil_03_44_89</strain>
    </source>
</reference>
<proteinExistence type="inferred from homology"/>
<dbReference type="InterPro" id="IPR002505">
    <property type="entry name" value="PTA_PTB"/>
</dbReference>
<comment type="caution">
    <text evidence="5">The sequence shown here is derived from an EMBL/GenBank/DDBJ whole genome shotgun (WGS) entry which is preliminary data.</text>
</comment>
<dbReference type="SUPFAM" id="SSF53659">
    <property type="entry name" value="Isocitrate/Isopropylmalate dehydrogenase-like"/>
    <property type="match status" value="1"/>
</dbReference>
<dbReference type="Gene3D" id="3.40.718.10">
    <property type="entry name" value="Isopropylmalate Dehydrogenase"/>
    <property type="match status" value="1"/>
</dbReference>
<name>A0A235BPH8_UNCW3</name>
<dbReference type="InterPro" id="IPR050500">
    <property type="entry name" value="Phos_Acetyltrans/Butyryltrans"/>
</dbReference>
<dbReference type="AlphaFoldDB" id="A0A235BPH8"/>
<dbReference type="NCBIfam" id="NF006045">
    <property type="entry name" value="PRK08190.1"/>
    <property type="match status" value="1"/>
</dbReference>
<dbReference type="PIRSF" id="PIRSF000428">
    <property type="entry name" value="P_Ac_trans"/>
    <property type="match status" value="1"/>
</dbReference>